<organism evidence="1">
    <name type="scientific">marine sediment metagenome</name>
    <dbReference type="NCBI Taxonomy" id="412755"/>
    <lineage>
        <taxon>unclassified sequences</taxon>
        <taxon>metagenomes</taxon>
        <taxon>ecological metagenomes</taxon>
    </lineage>
</organism>
<gene>
    <name evidence="1" type="ORF">LCGC14_2183950</name>
</gene>
<proteinExistence type="predicted"/>
<accession>A0A0F9FYW2</accession>
<feature type="non-terminal residue" evidence="1">
    <location>
        <position position="1"/>
    </location>
</feature>
<protein>
    <submittedName>
        <fullName evidence="1">Uncharacterized protein</fullName>
    </submittedName>
</protein>
<evidence type="ECO:0000313" key="1">
    <source>
        <dbReference type="EMBL" id="KKL62565.1"/>
    </source>
</evidence>
<dbReference type="EMBL" id="LAZR01028451">
    <property type="protein sequence ID" value="KKL62565.1"/>
    <property type="molecule type" value="Genomic_DNA"/>
</dbReference>
<sequence>IQTWFNAACKFYLDVVRAGNVPIVYRDGTVTNPVATGAQLIIYLEEETGSTLAAGKFFLGTSKTNLIQSMTGTVIAGVSVDNVLNPFTTLVSGVKYYWQFRPDVADGCEGADSGIYSFYAT</sequence>
<name>A0A0F9FYW2_9ZZZZ</name>
<dbReference type="AlphaFoldDB" id="A0A0F9FYW2"/>
<comment type="caution">
    <text evidence="1">The sequence shown here is derived from an EMBL/GenBank/DDBJ whole genome shotgun (WGS) entry which is preliminary data.</text>
</comment>
<reference evidence="1" key="1">
    <citation type="journal article" date="2015" name="Nature">
        <title>Complex archaea that bridge the gap between prokaryotes and eukaryotes.</title>
        <authorList>
            <person name="Spang A."/>
            <person name="Saw J.H."/>
            <person name="Jorgensen S.L."/>
            <person name="Zaremba-Niedzwiedzka K."/>
            <person name="Martijn J."/>
            <person name="Lind A.E."/>
            <person name="van Eijk R."/>
            <person name="Schleper C."/>
            <person name="Guy L."/>
            <person name="Ettema T.J."/>
        </authorList>
    </citation>
    <scope>NUCLEOTIDE SEQUENCE</scope>
</reference>